<organism evidence="1 2">
    <name type="scientific">Methyloversatilis universalis (strain ATCC BAA-1314 / DSM 25237 / JCM 13912 / CCUG 52030 / FAM5)</name>
    <dbReference type="NCBI Taxonomy" id="1000565"/>
    <lineage>
        <taxon>Bacteria</taxon>
        <taxon>Pseudomonadati</taxon>
        <taxon>Pseudomonadota</taxon>
        <taxon>Betaproteobacteria</taxon>
        <taxon>Nitrosomonadales</taxon>
        <taxon>Sterolibacteriaceae</taxon>
        <taxon>Methyloversatilis</taxon>
    </lineage>
</organism>
<dbReference type="Proteomes" id="UP000005019">
    <property type="component" value="Unassembled WGS sequence"/>
</dbReference>
<dbReference type="STRING" id="1000565.METUNv1_03725"/>
<protein>
    <submittedName>
        <fullName evidence="1">Uncharacterized protein</fullName>
    </submittedName>
</protein>
<comment type="caution">
    <text evidence="1">The sequence shown here is derived from an EMBL/GenBank/DDBJ whole genome shotgun (WGS) entry which is preliminary data.</text>
</comment>
<proteinExistence type="predicted"/>
<accession>F5RHC8</accession>
<dbReference type="EMBL" id="AFHG01000059">
    <property type="protein sequence ID" value="EGK69760.1"/>
    <property type="molecule type" value="Genomic_DNA"/>
</dbReference>
<gene>
    <name evidence="1" type="ORF">METUNv1_03725</name>
</gene>
<dbReference type="AlphaFoldDB" id="F5RHC8"/>
<sequence length="86" mass="9504">MSHPHLVPPPITGSGEHFLSRTVRVLSVTQIKGAFHVAHVELDNGRFGDVPCDPDVTKADTVGLYSTIQVRNGRVEARLRLRRLHA</sequence>
<reference evidence="1 2" key="1">
    <citation type="journal article" date="2011" name="J. Bacteriol.">
        <title>Genome sequence of Methyloversatilis universalis FAM5T, a methylotrophic representative of the order Rhodocyclales.</title>
        <authorList>
            <person name="Kittichotirat W."/>
            <person name="Good N.M."/>
            <person name="Hall R."/>
            <person name="Bringel F."/>
            <person name="Lajus A."/>
            <person name="Medigue C."/>
            <person name="Smalley N.E."/>
            <person name="Beck D."/>
            <person name="Bumgarner R."/>
            <person name="Vuilleumier S."/>
            <person name="Kalyuzhnaya M.G."/>
        </authorList>
    </citation>
    <scope>NUCLEOTIDE SEQUENCE [LARGE SCALE GENOMIC DNA]</scope>
    <source>
        <strain evidence="2">ATCC BAA-1314 / JCM 13912 / FAM5</strain>
    </source>
</reference>
<keyword evidence="2" id="KW-1185">Reference proteome</keyword>
<evidence type="ECO:0000313" key="2">
    <source>
        <dbReference type="Proteomes" id="UP000005019"/>
    </source>
</evidence>
<name>F5RHC8_METUF</name>
<evidence type="ECO:0000313" key="1">
    <source>
        <dbReference type="EMBL" id="EGK69760.1"/>
    </source>
</evidence>